<accession>A0A2S1LJQ1</accession>
<sequence>MTEITDYINQDFKPIDSSATIETIQDFFSDLDFSHFPVLEEGVYQGSIAAEDVETFDADKKVSEYRYILEGFLVRNTTAWLDVLEGFARHHTNVMPVLDQNNTYLGYYEINDIIKFLYETPFLKEQGGVIVVEKGILDFSMSEVAQIIETNGGKILGLFISNSTSETVEITVKISIGSINEIIQTFRRYNYDIISEHMEDNYINSLKERSDYLDKYLNI</sequence>
<dbReference type="OrthoDB" id="1523762at2"/>
<dbReference type="InterPro" id="IPR046342">
    <property type="entry name" value="CBS_dom_sf"/>
</dbReference>
<protein>
    <submittedName>
        <fullName evidence="1">Acetoin utilization protein acuB</fullName>
    </submittedName>
</protein>
<evidence type="ECO:0000313" key="1">
    <source>
        <dbReference type="EMBL" id="AWG23995.1"/>
    </source>
</evidence>
<dbReference type="EMBL" id="CP020919">
    <property type="protein sequence ID" value="AWG23995.1"/>
    <property type="molecule type" value="Genomic_DNA"/>
</dbReference>
<name>A0A2S1LJQ1_9FLAO</name>
<dbReference type="Proteomes" id="UP000244677">
    <property type="component" value="Chromosome"/>
</dbReference>
<proteinExistence type="predicted"/>
<dbReference type="AlphaFoldDB" id="A0A2S1LJQ1"/>
<keyword evidence="2" id="KW-1185">Reference proteome</keyword>
<organism evidence="1 2">
    <name type="scientific">Flavobacterium kingsejongi</name>
    <dbReference type="NCBI Taxonomy" id="1678728"/>
    <lineage>
        <taxon>Bacteria</taxon>
        <taxon>Pseudomonadati</taxon>
        <taxon>Bacteroidota</taxon>
        <taxon>Flavobacteriia</taxon>
        <taxon>Flavobacteriales</taxon>
        <taxon>Flavobacteriaceae</taxon>
        <taxon>Flavobacterium</taxon>
    </lineage>
</organism>
<evidence type="ECO:0000313" key="2">
    <source>
        <dbReference type="Proteomes" id="UP000244677"/>
    </source>
</evidence>
<dbReference type="RefSeq" id="WP_108735658.1">
    <property type="nucleotide sequence ID" value="NZ_CP020919.1"/>
</dbReference>
<dbReference type="Gene3D" id="3.10.580.10">
    <property type="entry name" value="CBS-domain"/>
    <property type="match status" value="1"/>
</dbReference>
<gene>
    <name evidence="1" type="ORF">FK004_01555</name>
</gene>
<dbReference type="SUPFAM" id="SSF54631">
    <property type="entry name" value="CBS-domain pair"/>
    <property type="match status" value="1"/>
</dbReference>
<reference evidence="1 2" key="1">
    <citation type="submission" date="2017-04" db="EMBL/GenBank/DDBJ databases">
        <title>Complete genome sequence of Flavobacterium kingsejong AJ004.</title>
        <authorList>
            <person name="Lee P.C."/>
        </authorList>
    </citation>
    <scope>NUCLEOTIDE SEQUENCE [LARGE SCALE GENOMIC DNA]</scope>
    <source>
        <strain evidence="1 2">AJ004</strain>
    </source>
</reference>
<dbReference type="KEGG" id="fki:FK004_01555"/>